<organism evidence="1 2">
    <name type="scientific">Kordia antarctica</name>
    <dbReference type="NCBI Taxonomy" id="1218801"/>
    <lineage>
        <taxon>Bacteria</taxon>
        <taxon>Pseudomonadati</taxon>
        <taxon>Bacteroidota</taxon>
        <taxon>Flavobacteriia</taxon>
        <taxon>Flavobacteriales</taxon>
        <taxon>Flavobacteriaceae</taxon>
        <taxon>Kordia</taxon>
    </lineage>
</organism>
<evidence type="ECO:0000313" key="2">
    <source>
        <dbReference type="Proteomes" id="UP000464657"/>
    </source>
</evidence>
<dbReference type="AlphaFoldDB" id="A0A7L4ZPX5"/>
<reference evidence="1 2" key="1">
    <citation type="journal article" date="2013" name="Int. J. Syst. Evol. Microbiol.">
        <title>Kordia antarctica sp. nov., isolated from Antarctic seawater.</title>
        <authorList>
            <person name="Baek K."/>
            <person name="Choi A."/>
            <person name="Kang I."/>
            <person name="Lee K."/>
            <person name="Cho J.C."/>
        </authorList>
    </citation>
    <scope>NUCLEOTIDE SEQUENCE [LARGE SCALE GENOMIC DNA]</scope>
    <source>
        <strain evidence="1 2">IMCC3317</strain>
    </source>
</reference>
<dbReference type="EMBL" id="CP019288">
    <property type="protein sequence ID" value="QHI38788.1"/>
    <property type="molecule type" value="Genomic_DNA"/>
</dbReference>
<keyword evidence="2" id="KW-1185">Reference proteome</keyword>
<gene>
    <name evidence="1" type="ORF">IMCC3317_41880</name>
</gene>
<proteinExistence type="predicted"/>
<dbReference type="Proteomes" id="UP000464657">
    <property type="component" value="Chromosome"/>
</dbReference>
<evidence type="ECO:0000313" key="1">
    <source>
        <dbReference type="EMBL" id="QHI38788.1"/>
    </source>
</evidence>
<sequence>MLEKFQESEITNVNTIQGGVASTEYIIVF</sequence>
<accession>A0A7L4ZPX5</accession>
<dbReference type="KEGG" id="kan:IMCC3317_41880"/>
<protein>
    <submittedName>
        <fullName evidence="1">Uncharacterized protein</fullName>
    </submittedName>
</protein>
<name>A0A7L4ZPX5_9FLAO</name>